<dbReference type="EC" id="2.5.1.58" evidence="4"/>
<organism evidence="15 16">
    <name type="scientific">Hydnum rufescens UP504</name>
    <dbReference type="NCBI Taxonomy" id="1448309"/>
    <lineage>
        <taxon>Eukaryota</taxon>
        <taxon>Fungi</taxon>
        <taxon>Dikarya</taxon>
        <taxon>Basidiomycota</taxon>
        <taxon>Agaricomycotina</taxon>
        <taxon>Agaricomycetes</taxon>
        <taxon>Cantharellales</taxon>
        <taxon>Hydnaceae</taxon>
        <taxon>Hydnum</taxon>
    </lineage>
</organism>
<dbReference type="GO" id="GO:0005965">
    <property type="term" value="C:protein farnesyltransferase complex"/>
    <property type="evidence" value="ECO:0007669"/>
    <property type="project" value="TreeGrafter"/>
</dbReference>
<dbReference type="PANTHER" id="PTHR11129">
    <property type="entry name" value="PROTEIN FARNESYLTRANSFERASE ALPHA SUBUNIT/RAB GERANYLGERANYL TRANSFERASE ALPHA SUBUNIT"/>
    <property type="match status" value="1"/>
</dbReference>
<accession>A0A9P6AXV4</accession>
<evidence type="ECO:0000256" key="5">
    <source>
        <dbReference type="ARBA" id="ARBA00022602"/>
    </source>
</evidence>
<keyword evidence="16" id="KW-1185">Reference proteome</keyword>
<feature type="region of interest" description="Disordered" evidence="14">
    <location>
        <begin position="262"/>
        <end position="293"/>
    </location>
</feature>
<evidence type="ECO:0000256" key="7">
    <source>
        <dbReference type="ARBA" id="ARBA00022737"/>
    </source>
</evidence>
<evidence type="ECO:0000256" key="14">
    <source>
        <dbReference type="SAM" id="MobiDB-lite"/>
    </source>
</evidence>
<dbReference type="InterPro" id="IPR002088">
    <property type="entry name" value="Prenyl_trans_a"/>
</dbReference>
<evidence type="ECO:0000256" key="8">
    <source>
        <dbReference type="ARBA" id="ARBA00022842"/>
    </source>
</evidence>
<dbReference type="PROSITE" id="PS51147">
    <property type="entry name" value="PFTA"/>
    <property type="match status" value="5"/>
</dbReference>
<evidence type="ECO:0000256" key="13">
    <source>
        <dbReference type="ARBA" id="ARBA00043219"/>
    </source>
</evidence>
<comment type="cofactor">
    <cofactor evidence="1">
        <name>Mg(2+)</name>
        <dbReference type="ChEBI" id="CHEBI:18420"/>
    </cofactor>
</comment>
<evidence type="ECO:0000256" key="2">
    <source>
        <dbReference type="ARBA" id="ARBA00006734"/>
    </source>
</evidence>
<evidence type="ECO:0000313" key="15">
    <source>
        <dbReference type="EMBL" id="KAF9513809.1"/>
    </source>
</evidence>
<evidence type="ECO:0000256" key="10">
    <source>
        <dbReference type="ARBA" id="ARBA00041392"/>
    </source>
</evidence>
<gene>
    <name evidence="15" type="ORF">BS47DRAFT_1376645</name>
</gene>
<keyword evidence="8" id="KW-0460">Magnesium</keyword>
<dbReference type="PANTHER" id="PTHR11129:SF1">
    <property type="entry name" value="PROTEIN FARNESYLTRANSFERASE_GERANYLGERANYLTRANSFERASE TYPE-1 SUBUNIT ALPHA"/>
    <property type="match status" value="1"/>
</dbReference>
<dbReference type="GO" id="GO:0005953">
    <property type="term" value="C:CAAX-protein geranylgeranyltransferase complex"/>
    <property type="evidence" value="ECO:0007669"/>
    <property type="project" value="TreeGrafter"/>
</dbReference>
<evidence type="ECO:0000256" key="6">
    <source>
        <dbReference type="ARBA" id="ARBA00022679"/>
    </source>
</evidence>
<keyword evidence="6" id="KW-0808">Transferase</keyword>
<dbReference type="Pfam" id="PF01239">
    <property type="entry name" value="PPTA"/>
    <property type="match status" value="5"/>
</dbReference>
<keyword evidence="5" id="KW-0637">Prenyltransferase</keyword>
<protein>
    <recommendedName>
        <fullName evidence="9">Protein farnesyltransferase/geranylgeranyltransferase type-1 subunit alpha</fullName>
        <ecNumber evidence="4">2.5.1.58</ecNumber>
        <ecNumber evidence="3">2.5.1.59</ecNumber>
    </recommendedName>
    <alternativeName>
        <fullName evidence="12">CAAX farnesyltransferase subunit alpha</fullName>
    </alternativeName>
    <alternativeName>
        <fullName evidence="11">FTase-alpha</fullName>
    </alternativeName>
    <alternativeName>
        <fullName evidence="10">Ras proteins prenyltransferase subunit alpha</fullName>
    </alternativeName>
    <alternativeName>
        <fullName evidence="13">Type I protein geranyl-geranyltransferase subunit alpha</fullName>
    </alternativeName>
</protein>
<dbReference type="SUPFAM" id="SSF48439">
    <property type="entry name" value="Protein prenylyltransferase"/>
    <property type="match status" value="1"/>
</dbReference>
<reference evidence="15" key="1">
    <citation type="journal article" date="2020" name="Nat. Commun.">
        <title>Large-scale genome sequencing of mycorrhizal fungi provides insights into the early evolution of symbiotic traits.</title>
        <authorList>
            <person name="Miyauchi S."/>
            <person name="Kiss E."/>
            <person name="Kuo A."/>
            <person name="Drula E."/>
            <person name="Kohler A."/>
            <person name="Sanchez-Garcia M."/>
            <person name="Morin E."/>
            <person name="Andreopoulos B."/>
            <person name="Barry K.W."/>
            <person name="Bonito G."/>
            <person name="Buee M."/>
            <person name="Carver A."/>
            <person name="Chen C."/>
            <person name="Cichocki N."/>
            <person name="Clum A."/>
            <person name="Culley D."/>
            <person name="Crous P.W."/>
            <person name="Fauchery L."/>
            <person name="Girlanda M."/>
            <person name="Hayes R.D."/>
            <person name="Keri Z."/>
            <person name="LaButti K."/>
            <person name="Lipzen A."/>
            <person name="Lombard V."/>
            <person name="Magnuson J."/>
            <person name="Maillard F."/>
            <person name="Murat C."/>
            <person name="Nolan M."/>
            <person name="Ohm R.A."/>
            <person name="Pangilinan J."/>
            <person name="Pereira M.F."/>
            <person name="Perotto S."/>
            <person name="Peter M."/>
            <person name="Pfister S."/>
            <person name="Riley R."/>
            <person name="Sitrit Y."/>
            <person name="Stielow J.B."/>
            <person name="Szollosi G."/>
            <person name="Zifcakova L."/>
            <person name="Stursova M."/>
            <person name="Spatafora J.W."/>
            <person name="Tedersoo L."/>
            <person name="Vaario L.M."/>
            <person name="Yamada A."/>
            <person name="Yan M."/>
            <person name="Wang P."/>
            <person name="Xu J."/>
            <person name="Bruns T."/>
            <person name="Baldrian P."/>
            <person name="Vilgalys R."/>
            <person name="Dunand C."/>
            <person name="Henrissat B."/>
            <person name="Grigoriev I.V."/>
            <person name="Hibbett D."/>
            <person name="Nagy L.G."/>
            <person name="Martin F.M."/>
        </authorList>
    </citation>
    <scope>NUCLEOTIDE SEQUENCE</scope>
    <source>
        <strain evidence="15">UP504</strain>
    </source>
</reference>
<evidence type="ECO:0000313" key="16">
    <source>
        <dbReference type="Proteomes" id="UP000886523"/>
    </source>
</evidence>
<evidence type="ECO:0000256" key="3">
    <source>
        <dbReference type="ARBA" id="ARBA00012700"/>
    </source>
</evidence>
<dbReference type="AlphaFoldDB" id="A0A9P6AXV4"/>
<dbReference type="EC" id="2.5.1.59" evidence="3"/>
<evidence type="ECO:0000256" key="4">
    <source>
        <dbReference type="ARBA" id="ARBA00012702"/>
    </source>
</evidence>
<proteinExistence type="inferred from homology"/>
<evidence type="ECO:0000256" key="12">
    <source>
        <dbReference type="ARBA" id="ARBA00043086"/>
    </source>
</evidence>
<sequence>MQRLLVESLDTHQEYVPYGERPEWQDLTPIQQDEGSLAPLAPIMYGDEYKDSTNYFRAIVQKGEYSERVLEITEHIIRQNPSHYSVWQYRYDTLLAIKADLIAELELMDEIATTFLKTYQVWHHRRLLITHLRAPRPELMFIANALQADKKNYHTWAYRQWILAEFNEDELWDGELPFVEQMLSDDLRNNSAWHHRFFVVWESGVRAGEEDRETLVKREIAFTKTKIARAPNNASAWNYLRGVLERTSSPFSVLEAFVTPYAQPPSPEDESEWVSDDEASSTKSPTAKSSDLAETADDAVLDLENPIPSARAELPCPQAIEFLADIREQSAQNNGTTARSDIDEAIKLYASLATKYDTMRERYWEFRQREASKLIPAIA</sequence>
<evidence type="ECO:0000256" key="1">
    <source>
        <dbReference type="ARBA" id="ARBA00001946"/>
    </source>
</evidence>
<dbReference type="GO" id="GO:0004662">
    <property type="term" value="F:CAAX-protein geranylgeranyltransferase activity"/>
    <property type="evidence" value="ECO:0007669"/>
    <property type="project" value="UniProtKB-EC"/>
</dbReference>
<feature type="compositionally biased region" description="Low complexity" evidence="14">
    <location>
        <begin position="281"/>
        <end position="290"/>
    </location>
</feature>
<dbReference type="GO" id="GO:0004660">
    <property type="term" value="F:protein farnesyltransferase activity"/>
    <property type="evidence" value="ECO:0007669"/>
    <property type="project" value="UniProtKB-EC"/>
</dbReference>
<comment type="caution">
    <text evidence="15">The sequence shown here is derived from an EMBL/GenBank/DDBJ whole genome shotgun (WGS) entry which is preliminary data.</text>
</comment>
<evidence type="ECO:0000256" key="11">
    <source>
        <dbReference type="ARBA" id="ARBA00042436"/>
    </source>
</evidence>
<dbReference type="Proteomes" id="UP000886523">
    <property type="component" value="Unassembled WGS sequence"/>
</dbReference>
<comment type="similarity">
    <text evidence="2">Belongs to the protein prenyltransferase subunit alpha family.</text>
</comment>
<dbReference type="EMBL" id="MU128968">
    <property type="protein sequence ID" value="KAF9513809.1"/>
    <property type="molecule type" value="Genomic_DNA"/>
</dbReference>
<feature type="compositionally biased region" description="Acidic residues" evidence="14">
    <location>
        <begin position="267"/>
        <end position="279"/>
    </location>
</feature>
<dbReference type="OrthoDB" id="10255768at2759"/>
<evidence type="ECO:0000256" key="9">
    <source>
        <dbReference type="ARBA" id="ARBA00040965"/>
    </source>
</evidence>
<name>A0A9P6AXV4_9AGAM</name>
<dbReference type="Gene3D" id="1.25.40.120">
    <property type="entry name" value="Protein prenylyltransferase"/>
    <property type="match status" value="1"/>
</dbReference>
<keyword evidence="7" id="KW-0677">Repeat</keyword>